<dbReference type="AlphaFoldDB" id="A0A6L3VR50"/>
<keyword evidence="2" id="KW-1185">Reference proteome</keyword>
<protein>
    <submittedName>
        <fullName evidence="1">Uncharacterized protein</fullName>
    </submittedName>
</protein>
<dbReference type="Proteomes" id="UP000483004">
    <property type="component" value="Unassembled WGS sequence"/>
</dbReference>
<name>A0A6L3VR50_9ACTN</name>
<sequence length="110" mass="12338">MSERVRRRVGVDFPNQVDQVAGALARLTDEVLPREDCFSAAAERIQVAVLIVAQRHLGKLDEAMALGRMDWRDLLVAASLADDGWEQLVETELAPAPAPHIWVTRRRPRT</sequence>
<comment type="caution">
    <text evidence="1">The sequence shown here is derived from an EMBL/GenBank/DDBJ whole genome shotgun (WGS) entry which is preliminary data.</text>
</comment>
<evidence type="ECO:0000313" key="1">
    <source>
        <dbReference type="EMBL" id="KAB2376430.1"/>
    </source>
</evidence>
<evidence type="ECO:0000313" key="2">
    <source>
        <dbReference type="Proteomes" id="UP000483004"/>
    </source>
</evidence>
<gene>
    <name evidence="1" type="ORF">F9B16_25180</name>
</gene>
<accession>A0A6L3VR50</accession>
<dbReference type="RefSeq" id="WP_151542594.1">
    <property type="nucleotide sequence ID" value="NZ_WBMR01000080.1"/>
</dbReference>
<reference evidence="1 2" key="1">
    <citation type="submission" date="2019-09" db="EMBL/GenBank/DDBJ databases">
        <title>Actinomadura physcomitrii sp. nov., a novel actinomycete isolated from moss [Physcomitrium sphaericum (Ludw) Fuernr].</title>
        <authorList>
            <person name="Liu C."/>
            <person name="Zhuang X."/>
        </authorList>
    </citation>
    <scope>NUCLEOTIDE SEQUENCE [LARGE SCALE GENOMIC DNA]</scope>
    <source>
        <strain evidence="1 2">CYP1-1B</strain>
    </source>
</reference>
<organism evidence="1 2">
    <name type="scientific">Actinomadura montaniterrae</name>
    <dbReference type="NCBI Taxonomy" id="1803903"/>
    <lineage>
        <taxon>Bacteria</taxon>
        <taxon>Bacillati</taxon>
        <taxon>Actinomycetota</taxon>
        <taxon>Actinomycetes</taxon>
        <taxon>Streptosporangiales</taxon>
        <taxon>Thermomonosporaceae</taxon>
        <taxon>Actinomadura</taxon>
    </lineage>
</organism>
<dbReference type="EMBL" id="WBMR01000080">
    <property type="protein sequence ID" value="KAB2376430.1"/>
    <property type="molecule type" value="Genomic_DNA"/>
</dbReference>
<proteinExistence type="predicted"/>
<dbReference type="OrthoDB" id="3698546at2"/>